<name>S8C5R7_9LAMI</name>
<dbReference type="PANTHER" id="PTHR34798">
    <property type="entry name" value="PROTEIN TIME FOR COFFEE"/>
    <property type="match status" value="1"/>
</dbReference>
<dbReference type="AlphaFoldDB" id="S8C5R7"/>
<dbReference type="EMBL" id="AUSU01006339">
    <property type="protein sequence ID" value="EPS62170.1"/>
    <property type="molecule type" value="Genomic_DNA"/>
</dbReference>
<reference evidence="2 3" key="1">
    <citation type="journal article" date="2013" name="BMC Genomics">
        <title>The miniature genome of a carnivorous plant Genlisea aurea contains a low number of genes and short non-coding sequences.</title>
        <authorList>
            <person name="Leushkin E.V."/>
            <person name="Sutormin R.A."/>
            <person name="Nabieva E.R."/>
            <person name="Penin A.A."/>
            <person name="Kondrashov A.S."/>
            <person name="Logacheva M.D."/>
        </authorList>
    </citation>
    <scope>NUCLEOTIDE SEQUENCE [LARGE SCALE GENOMIC DNA]</scope>
</reference>
<evidence type="ECO:0000256" key="1">
    <source>
        <dbReference type="SAM" id="MobiDB-lite"/>
    </source>
</evidence>
<organism evidence="2 3">
    <name type="scientific">Genlisea aurea</name>
    <dbReference type="NCBI Taxonomy" id="192259"/>
    <lineage>
        <taxon>Eukaryota</taxon>
        <taxon>Viridiplantae</taxon>
        <taxon>Streptophyta</taxon>
        <taxon>Embryophyta</taxon>
        <taxon>Tracheophyta</taxon>
        <taxon>Spermatophyta</taxon>
        <taxon>Magnoliopsida</taxon>
        <taxon>eudicotyledons</taxon>
        <taxon>Gunneridae</taxon>
        <taxon>Pentapetalae</taxon>
        <taxon>asterids</taxon>
        <taxon>lamiids</taxon>
        <taxon>Lamiales</taxon>
        <taxon>Lentibulariaceae</taxon>
        <taxon>Genlisea</taxon>
    </lineage>
</organism>
<proteinExistence type="predicted"/>
<feature type="compositionally biased region" description="Basic and acidic residues" evidence="1">
    <location>
        <begin position="149"/>
        <end position="166"/>
    </location>
</feature>
<dbReference type="GO" id="GO:0005634">
    <property type="term" value="C:nucleus"/>
    <property type="evidence" value="ECO:0007669"/>
    <property type="project" value="TreeGrafter"/>
</dbReference>
<gene>
    <name evidence="2" type="ORF">M569_12620</name>
</gene>
<comment type="caution">
    <text evidence="2">The sequence shown here is derived from an EMBL/GenBank/DDBJ whole genome shotgun (WGS) entry which is preliminary data.</text>
</comment>
<feature type="compositionally biased region" description="Low complexity" evidence="1">
    <location>
        <begin position="52"/>
        <end position="65"/>
    </location>
</feature>
<dbReference type="InterPro" id="IPR039317">
    <property type="entry name" value="TIC"/>
</dbReference>
<feature type="non-terminal residue" evidence="2">
    <location>
        <position position="1"/>
    </location>
</feature>
<feature type="compositionally biased region" description="Polar residues" evidence="1">
    <location>
        <begin position="284"/>
        <end position="298"/>
    </location>
</feature>
<evidence type="ECO:0000313" key="2">
    <source>
        <dbReference type="EMBL" id="EPS62170.1"/>
    </source>
</evidence>
<protein>
    <submittedName>
        <fullName evidence="2">Uncharacterized protein</fullName>
    </submittedName>
</protein>
<dbReference type="PANTHER" id="PTHR34798:SF2">
    <property type="entry name" value="PROTEIN TIME FOR COFFEE"/>
    <property type="match status" value="1"/>
</dbReference>
<feature type="compositionally biased region" description="Low complexity" evidence="1">
    <location>
        <begin position="179"/>
        <end position="193"/>
    </location>
</feature>
<accession>S8C5R7</accession>
<keyword evidence="3" id="KW-1185">Reference proteome</keyword>
<dbReference type="OrthoDB" id="784889at2759"/>
<feature type="compositionally biased region" description="Gly residues" evidence="1">
    <location>
        <begin position="101"/>
        <end position="110"/>
    </location>
</feature>
<evidence type="ECO:0000313" key="3">
    <source>
        <dbReference type="Proteomes" id="UP000015453"/>
    </source>
</evidence>
<dbReference type="GO" id="GO:0042752">
    <property type="term" value="P:regulation of circadian rhythm"/>
    <property type="evidence" value="ECO:0007669"/>
    <property type="project" value="InterPro"/>
</dbReference>
<feature type="compositionally biased region" description="Polar residues" evidence="1">
    <location>
        <begin position="228"/>
        <end position="244"/>
    </location>
</feature>
<dbReference type="Proteomes" id="UP000015453">
    <property type="component" value="Unassembled WGS sequence"/>
</dbReference>
<sequence>QQGQNRKAFPPGSSSSKLFRSPPVWKSGDEMITVPIPRKARSASTKRSHDWISSSINNNNGNAGIEQTHRPGSSSPARPTPLPVVPMSPSSSNASMRKKLNGGGGGGGGLKFRPPKASPEPSSSNPEELEIEIAEVLYGMMTQSQGPSSKKEDSREVSRSNGDAKSRNLFPISDSATPSNPSLGPNSGSLSVVAPKRKRPRQVPESFGRSPQVKLGAADPPLKGDVSCSPNKPTVENWSNSNGRIESAPAEERRDLEAKIESSSLQEKESSATGRDESNPKDVQPTTVASSIDTVIQP</sequence>
<feature type="compositionally biased region" description="Basic and acidic residues" evidence="1">
    <location>
        <begin position="250"/>
        <end position="280"/>
    </location>
</feature>
<feature type="region of interest" description="Disordered" evidence="1">
    <location>
        <begin position="1"/>
        <end position="298"/>
    </location>
</feature>